<reference evidence="2" key="1">
    <citation type="submission" date="2023-02" db="EMBL/GenBank/DDBJ databases">
        <title>Genome of toxic invasive species Heracleum sosnowskyi carries increased number of genes despite the absence of recent whole-genome duplications.</title>
        <authorList>
            <person name="Schelkunov M."/>
            <person name="Shtratnikova V."/>
            <person name="Makarenko M."/>
            <person name="Klepikova A."/>
            <person name="Omelchenko D."/>
            <person name="Novikova G."/>
            <person name="Obukhova E."/>
            <person name="Bogdanov V."/>
            <person name="Penin A."/>
            <person name="Logacheva M."/>
        </authorList>
    </citation>
    <scope>NUCLEOTIDE SEQUENCE</scope>
    <source>
        <strain evidence="2">Hsosn_3</strain>
        <tissue evidence="2">Leaf</tissue>
    </source>
</reference>
<reference evidence="2" key="2">
    <citation type="submission" date="2023-05" db="EMBL/GenBank/DDBJ databases">
        <authorList>
            <person name="Schelkunov M.I."/>
        </authorList>
    </citation>
    <scope>NUCLEOTIDE SEQUENCE</scope>
    <source>
        <strain evidence="2">Hsosn_3</strain>
        <tissue evidence="2">Leaf</tissue>
    </source>
</reference>
<protein>
    <submittedName>
        <fullName evidence="2">Beta-D-xylosidase</fullName>
    </submittedName>
</protein>
<comment type="caution">
    <text evidence="2">The sequence shown here is derived from an EMBL/GenBank/DDBJ whole genome shotgun (WGS) entry which is preliminary data.</text>
</comment>
<gene>
    <name evidence="2" type="ORF">POM88_023455</name>
</gene>
<evidence type="ECO:0000256" key="1">
    <source>
        <dbReference type="SAM" id="MobiDB-lite"/>
    </source>
</evidence>
<keyword evidence="3" id="KW-1185">Reference proteome</keyword>
<feature type="region of interest" description="Disordered" evidence="1">
    <location>
        <begin position="71"/>
        <end position="90"/>
    </location>
</feature>
<proteinExistence type="predicted"/>
<organism evidence="2 3">
    <name type="scientific">Heracleum sosnowskyi</name>
    <dbReference type="NCBI Taxonomy" id="360622"/>
    <lineage>
        <taxon>Eukaryota</taxon>
        <taxon>Viridiplantae</taxon>
        <taxon>Streptophyta</taxon>
        <taxon>Embryophyta</taxon>
        <taxon>Tracheophyta</taxon>
        <taxon>Spermatophyta</taxon>
        <taxon>Magnoliopsida</taxon>
        <taxon>eudicotyledons</taxon>
        <taxon>Gunneridae</taxon>
        <taxon>Pentapetalae</taxon>
        <taxon>asterids</taxon>
        <taxon>campanulids</taxon>
        <taxon>Apiales</taxon>
        <taxon>Apiaceae</taxon>
        <taxon>Apioideae</taxon>
        <taxon>apioid superclade</taxon>
        <taxon>Tordylieae</taxon>
        <taxon>Tordyliinae</taxon>
        <taxon>Heracleum</taxon>
    </lineage>
</organism>
<evidence type="ECO:0000313" key="2">
    <source>
        <dbReference type="EMBL" id="KAK1385720.1"/>
    </source>
</evidence>
<evidence type="ECO:0000313" key="3">
    <source>
        <dbReference type="Proteomes" id="UP001237642"/>
    </source>
</evidence>
<sequence length="106" mass="11841">MEGLIPFLIHTIKKQKSHNKYRSLSDNSNRSYHILMGANSVEGSSHRRTRSDVDFFEKKSGYSDDYLAHSSGMNKSSSVRTSNVQASKQVGSSVLQVAKDDWFAGL</sequence>
<dbReference type="AlphaFoldDB" id="A0AAD8IKR8"/>
<dbReference type="Proteomes" id="UP001237642">
    <property type="component" value="Unassembled WGS sequence"/>
</dbReference>
<name>A0AAD8IKR8_9APIA</name>
<accession>A0AAD8IKR8</accession>
<dbReference type="EMBL" id="JAUIZM010000005">
    <property type="protein sequence ID" value="KAK1385720.1"/>
    <property type="molecule type" value="Genomic_DNA"/>
</dbReference>
<dbReference type="PANTHER" id="PTHR38370:SF1">
    <property type="entry name" value="BETA-1,4-XYLOSIDASE"/>
    <property type="match status" value="1"/>
</dbReference>
<dbReference type="PANTHER" id="PTHR38370">
    <property type="entry name" value="BETA-1,4-XYLOSIDASE"/>
    <property type="match status" value="1"/>
</dbReference>